<evidence type="ECO:0000256" key="4">
    <source>
        <dbReference type="ARBA" id="ARBA00022692"/>
    </source>
</evidence>
<dbReference type="Pfam" id="PF02386">
    <property type="entry name" value="TrkH"/>
    <property type="match status" value="1"/>
</dbReference>
<keyword evidence="10" id="KW-1185">Reference proteome</keyword>
<dbReference type="PANTHER" id="PTHR32024">
    <property type="entry name" value="TRK SYSTEM POTASSIUM UPTAKE PROTEIN TRKG-RELATED"/>
    <property type="match status" value="1"/>
</dbReference>
<feature type="transmembrane region" description="Helical" evidence="8">
    <location>
        <begin position="49"/>
        <end position="68"/>
    </location>
</feature>
<keyword evidence="7 8" id="KW-0472">Membrane</keyword>
<evidence type="ECO:0000313" key="10">
    <source>
        <dbReference type="Proteomes" id="UP000028523"/>
    </source>
</evidence>
<comment type="subcellular location">
    <subcellularLocation>
        <location evidence="1">Cell membrane</location>
        <topology evidence="1">Multi-pass membrane protein</topology>
    </subcellularLocation>
</comment>
<comment type="caution">
    <text evidence="9">The sequence shown here is derived from an EMBL/GenBank/DDBJ whole genome shotgun (WGS) entry which is preliminary data.</text>
</comment>
<dbReference type="AlphaFoldDB" id="A0A084U3L5"/>
<evidence type="ECO:0000256" key="6">
    <source>
        <dbReference type="ARBA" id="ARBA00023065"/>
    </source>
</evidence>
<feature type="transmembrane region" description="Helical" evidence="8">
    <location>
        <begin position="279"/>
        <end position="302"/>
    </location>
</feature>
<dbReference type="PANTHER" id="PTHR32024:SF1">
    <property type="entry name" value="KTR SYSTEM POTASSIUM UPTAKE PROTEIN B"/>
    <property type="match status" value="1"/>
</dbReference>
<sequence length="612" mass="69589">MKKNNLSKFKKSFKRRIKISSFNAKKFSKNIKKSTKNFIFMNWTWPKKVFLGIIVIVLIGTILLYLPISYNYTSYEYKNNEYIFNLNLSEADKLLNKSETLHVNFIKAMFVAVSAFTDTGLTAGIEVGTHMNFFGQFVVYSLIQVGGFGYISLFYLLGKSIYRLTQKNIFSKSMLHIERGGSKISQSSKMIVRLFFILTGIQFIFSLILASIIYSVPFYLQQDAKDYFGITVDSNVVNDGYQHFDKALWHGVFLSSAALNNAGFDLFGSSSLSLFRNDLGIIVQVLLMFLFVIGGIGFPIIYDFSMRMEWFFKTKILAKYFNRSEYKNLPKNKYTSFTKICLTSYFIIGVVSVGLAFMTEYLGVYNYDVHFINSGAEKGEKLFQPMIKFTQPIMGENGQMVKPFGELTQLNINWSIIFNVVSTRSAGFATVGLYNLTESTKILYIITMFIGACPSSNGGGIRTTTIAVMFKSMMSWIRGLDKTSVFKRTIPNKTVTYSFLIFLLGFVIMFVLTTAFFFLSFINNDGKNFVQLQEPYNFTFVDYLFDMSSAFGTTGLSTGVSSLVVLPWWALLPLIIMMLIGQLGIGATLDIFARKIPKRKDIDYLEEDIRLG</sequence>
<feature type="transmembrane region" description="Helical" evidence="8">
    <location>
        <begin position="497"/>
        <end position="522"/>
    </location>
</feature>
<keyword evidence="5 8" id="KW-1133">Transmembrane helix</keyword>
<proteinExistence type="predicted"/>
<reference evidence="9 10" key="1">
    <citation type="journal article" date="2014" name="PLoS ONE">
        <title>Reduction of Hydrogen Peroxide Accumulation and Toxicity by a Catalase from Mycoplasma iowae.</title>
        <authorList>
            <person name="Pritchard R.E."/>
            <person name="Prassinos A.J."/>
            <person name="Osborne J.D."/>
            <person name="Raviv Z."/>
            <person name="Balish M.F."/>
        </authorList>
    </citation>
    <scope>NUCLEOTIDE SEQUENCE [LARGE SCALE GENOMIC DNA]</scope>
    <source>
        <strain evidence="9 10">DK-CPA</strain>
    </source>
</reference>
<dbReference type="RefSeq" id="WP_036452031.1">
    <property type="nucleotide sequence ID" value="NZ_AWQU01000079.1"/>
</dbReference>
<accession>A0A084U3L5</accession>
<feature type="transmembrane region" description="Helical" evidence="8">
    <location>
        <begin position="191"/>
        <end position="214"/>
    </location>
</feature>
<protein>
    <submittedName>
        <fullName evidence="9">Potassium uptake protein</fullName>
    </submittedName>
</protein>
<feature type="transmembrane region" description="Helical" evidence="8">
    <location>
        <begin position="337"/>
        <end position="357"/>
    </location>
</feature>
<name>A0A084U3L5_MALIO</name>
<keyword evidence="2" id="KW-0813">Transport</keyword>
<dbReference type="GO" id="GO:0005886">
    <property type="term" value="C:plasma membrane"/>
    <property type="evidence" value="ECO:0007669"/>
    <property type="project" value="UniProtKB-SubCell"/>
</dbReference>
<evidence type="ECO:0000256" key="5">
    <source>
        <dbReference type="ARBA" id="ARBA00022989"/>
    </source>
</evidence>
<dbReference type="EMBL" id="AWQU01000079">
    <property type="protein sequence ID" value="KFB07551.1"/>
    <property type="molecule type" value="Genomic_DNA"/>
</dbReference>
<dbReference type="InterPro" id="IPR003445">
    <property type="entry name" value="Cat_transpt"/>
</dbReference>
<organism evidence="9 10">
    <name type="scientific">Malacoplasma iowae DK-CPA</name>
    <dbReference type="NCBI Taxonomy" id="1394179"/>
    <lineage>
        <taxon>Bacteria</taxon>
        <taxon>Bacillati</taxon>
        <taxon>Mycoplasmatota</taxon>
        <taxon>Mycoplasmoidales</taxon>
        <taxon>Mycoplasmoidaceae</taxon>
        <taxon>Malacoplasma</taxon>
    </lineage>
</organism>
<dbReference type="Proteomes" id="UP000028523">
    <property type="component" value="Unassembled WGS sequence"/>
</dbReference>
<dbReference type="GO" id="GO:0030001">
    <property type="term" value="P:metal ion transport"/>
    <property type="evidence" value="ECO:0007669"/>
    <property type="project" value="UniProtKB-ARBA"/>
</dbReference>
<dbReference type="GO" id="GO:0008324">
    <property type="term" value="F:monoatomic cation transmembrane transporter activity"/>
    <property type="evidence" value="ECO:0007669"/>
    <property type="project" value="InterPro"/>
</dbReference>
<evidence type="ECO:0000256" key="2">
    <source>
        <dbReference type="ARBA" id="ARBA00022448"/>
    </source>
</evidence>
<evidence type="ECO:0000256" key="1">
    <source>
        <dbReference type="ARBA" id="ARBA00004651"/>
    </source>
</evidence>
<evidence type="ECO:0000256" key="8">
    <source>
        <dbReference type="SAM" id="Phobius"/>
    </source>
</evidence>
<keyword evidence="3" id="KW-1003">Cell membrane</keyword>
<evidence type="ECO:0000256" key="7">
    <source>
        <dbReference type="ARBA" id="ARBA00023136"/>
    </source>
</evidence>
<evidence type="ECO:0000256" key="3">
    <source>
        <dbReference type="ARBA" id="ARBA00022475"/>
    </source>
</evidence>
<gene>
    <name evidence="9" type="primary">trkH</name>
    <name evidence="9" type="ORF">P271_393</name>
</gene>
<feature type="transmembrane region" description="Helical" evidence="8">
    <location>
        <begin position="568"/>
        <end position="592"/>
    </location>
</feature>
<keyword evidence="4 8" id="KW-0812">Transmembrane</keyword>
<keyword evidence="6" id="KW-0406">Ion transport</keyword>
<evidence type="ECO:0000313" key="9">
    <source>
        <dbReference type="EMBL" id="KFB07551.1"/>
    </source>
</evidence>
<feature type="transmembrane region" description="Helical" evidence="8">
    <location>
        <begin position="137"/>
        <end position="157"/>
    </location>
</feature>